<protein>
    <submittedName>
        <fullName evidence="1">Uncharacterized protein</fullName>
    </submittedName>
</protein>
<dbReference type="STRING" id="765912.Thimo_0796"/>
<dbReference type="EMBL" id="CP003051">
    <property type="protein sequence ID" value="AGA89635.1"/>
    <property type="molecule type" value="Genomic_DNA"/>
</dbReference>
<dbReference type="Pfam" id="PF20129">
    <property type="entry name" value="DUF6519"/>
    <property type="match status" value="2"/>
</dbReference>
<proteinExistence type="predicted"/>
<dbReference type="OrthoDB" id="134981at2"/>
<reference evidence="1 2" key="1">
    <citation type="submission" date="2011-09" db="EMBL/GenBank/DDBJ databases">
        <title>Complete sequence of chromosome of Thioflavicoccus mobilis 8321.</title>
        <authorList>
            <consortium name="US DOE Joint Genome Institute"/>
            <person name="Lucas S."/>
            <person name="Han J."/>
            <person name="Lapidus A."/>
            <person name="Cheng J.-F."/>
            <person name="Goodwin L."/>
            <person name="Pitluck S."/>
            <person name="Peters L."/>
            <person name="Ovchinnikova G."/>
            <person name="Lu M."/>
            <person name="Detter J.C."/>
            <person name="Han C."/>
            <person name="Tapia R."/>
            <person name="Land M."/>
            <person name="Hauser L."/>
            <person name="Kyrpides N."/>
            <person name="Ivanova N."/>
            <person name="Pagani I."/>
            <person name="Vogl K."/>
            <person name="Liu Z."/>
            <person name="Imhoff J."/>
            <person name="Thiel V."/>
            <person name="Frigaard N.-U."/>
            <person name="Bryant D."/>
            <person name="Woyke T."/>
        </authorList>
    </citation>
    <scope>NUCLEOTIDE SEQUENCE [LARGE SCALE GENOMIC DNA]</scope>
    <source>
        <strain evidence="1 2">8321</strain>
    </source>
</reference>
<gene>
    <name evidence="1" type="ORF">Thimo_0796</name>
</gene>
<dbReference type="eggNOG" id="COG4447">
    <property type="taxonomic scope" value="Bacteria"/>
</dbReference>
<evidence type="ECO:0000313" key="1">
    <source>
        <dbReference type="EMBL" id="AGA89635.1"/>
    </source>
</evidence>
<accession>L0GW81</accession>
<dbReference type="HOGENOM" id="CLU_332861_0_0_6"/>
<dbReference type="Proteomes" id="UP000010816">
    <property type="component" value="Chromosome"/>
</dbReference>
<dbReference type="RefSeq" id="WP_015279782.1">
    <property type="nucleotide sequence ID" value="NC_019940.1"/>
</dbReference>
<dbReference type="KEGG" id="tmb:Thimo_0796"/>
<dbReference type="InterPro" id="IPR045392">
    <property type="entry name" value="DUF6519"/>
</dbReference>
<evidence type="ECO:0000313" key="2">
    <source>
        <dbReference type="Proteomes" id="UP000010816"/>
    </source>
</evidence>
<name>L0GW81_9GAMM</name>
<dbReference type="AlphaFoldDB" id="L0GW81"/>
<keyword evidence="2" id="KW-1185">Reference proteome</keyword>
<sequence length="859" mass="91664">MTFDCSRFSFDPKRDFAGVVLQQGRVALDADWNEWLAQLARRLQVGTLDALGQAVVPRETPDAFRIRWSGDTLTIGPGRAYIDGLLIECHGTAPGAWSRALAEPAADGAVGYADQPYQPAPPALPAGAGPHLVYLDCWRRDLTSLHDPSLVEPALGVDTAGRWQMVWQVKVLANWAGGPCVGADLDLGALAADLRPSGGRLTVTTGDPPESTDPCRIPPAAGYRGLENQLYRVEVHRGGPLGTATFKWSRDNATVATRATAFPALDRLVVESLGRDERLGFHDGDWVEVIDRRRELANLPGELRRLRPDGGVDPATRTLTLASPLPDGAFALGDDGDYLLVRRWDQAGNQYREDGSVLTDLSVAGADGAIPIQAPGTRLFLEHGILVEFHLEGEGGFRSGDHWTFAARSANTSVTALDRAPPQGIHHHYAPLALIRQPQAVEDLRVPLTPSSGSIHVCSVQASDGAGGAASLRPGQSLTVDRLGEGLAVLIRERLALDSVNDGALHVSAEIPYRLPGAYSGAPQGAVVAYQPVVLPGEVALANQGVLTWTPYGQTVAFLADLLAGDVARLGNVRFESELEVFDHGGPRSQWGLAPGNLVIQTAPAGTSPTGARAGALPTTAVHRYRVEEGAVYAGLTADLSGTGVVGMVFDWRDAENWSYFFVENYWGVYSGGGYPQSRLGFVEVRDGVIDLERRSEHTLTTSHVMRISLDIKQTDDRLQFGGRATFSYGIQDVQDTDWQISAKTFAAGSRLGLATAGLGTARFSRLQVNYPGQAPVTLVPAGIAQRLLARLVLKRSLLAVADPAGTPLGGAFAAPVPEPDFETWFWLTPAAPSYGYRYGYGGGIGGLFGGIGVERLLG</sequence>
<dbReference type="PATRIC" id="fig|765912.4.peg.782"/>
<organism evidence="1 2">
    <name type="scientific">Thioflavicoccus mobilis 8321</name>
    <dbReference type="NCBI Taxonomy" id="765912"/>
    <lineage>
        <taxon>Bacteria</taxon>
        <taxon>Pseudomonadati</taxon>
        <taxon>Pseudomonadota</taxon>
        <taxon>Gammaproteobacteria</taxon>
        <taxon>Chromatiales</taxon>
        <taxon>Chromatiaceae</taxon>
        <taxon>Thioflavicoccus</taxon>
    </lineage>
</organism>